<evidence type="ECO:0000256" key="1">
    <source>
        <dbReference type="ARBA" id="ARBA00004613"/>
    </source>
</evidence>
<dbReference type="Gene3D" id="2.150.10.10">
    <property type="entry name" value="Serralysin-like metalloprotease, C-terminal"/>
    <property type="match status" value="3"/>
</dbReference>
<dbReference type="PANTHER" id="PTHR38340:SF1">
    <property type="entry name" value="S-LAYER PROTEIN"/>
    <property type="match status" value="1"/>
</dbReference>
<feature type="region of interest" description="Disordered" evidence="3">
    <location>
        <begin position="443"/>
        <end position="466"/>
    </location>
</feature>
<dbReference type="InterPro" id="IPR011049">
    <property type="entry name" value="Serralysin-like_metalloprot_C"/>
</dbReference>
<sequence length="486" mass="47800">MKSFLPALGALVLVGSGASALYAPAVAAGEMCGNLPATIVVPADQGNTPAEGTAGADVIYVVGTAEVRGLGGNDVICGPANAPASTAGHWFGGDGDDTLTSTSASLTGGEGNDTLTGSAGTLEGGAGNDVLTGNGATALTGGDGDDSLTSTTATLDGGAGNDILSGAGKALDGGAGNDQVRGGNGDNTVLGGAGDDVLWGGPGTDTLDPGDGIDMIHASGRDRIKVGATGRTTIDATTRTIDGPGGRDTYTGAPTIWAPDATDETFIGSNRADVFVSGGGADLVYGSAGNDRLTAVQPTRLEGGPGDDEITVAFGGRVRAGAGDDRVRTLLATDDAPGVKAQPFNIEGNTGDDVVYAASLTTAGAVVNPAPADQLWSGRVRGGGGWDRLVFTPTRQGVTASMATNQATWAGGTMTLSGLQALWGTPGNDVLTGNGGRNSLLGGAGDDQLNGNGGRDDLRGSSGFDRLDGGTSIDRCRGEIKTACER</sequence>
<dbReference type="SUPFAM" id="SSF51120">
    <property type="entry name" value="beta-Roll"/>
    <property type="match status" value="3"/>
</dbReference>
<evidence type="ECO:0000313" key="6">
    <source>
        <dbReference type="Proteomes" id="UP000473525"/>
    </source>
</evidence>
<evidence type="ECO:0000256" key="4">
    <source>
        <dbReference type="SAM" id="SignalP"/>
    </source>
</evidence>
<feature type="compositionally biased region" description="Low complexity" evidence="3">
    <location>
        <begin position="147"/>
        <end position="156"/>
    </location>
</feature>
<evidence type="ECO:0008006" key="7">
    <source>
        <dbReference type="Google" id="ProtNLM"/>
    </source>
</evidence>
<dbReference type="AlphaFoldDB" id="A0A6L6XUE8"/>
<dbReference type="Gene3D" id="2.160.20.160">
    <property type="match status" value="1"/>
</dbReference>
<keyword evidence="4" id="KW-0732">Signal</keyword>
<dbReference type="PROSITE" id="PS00330">
    <property type="entry name" value="HEMOLYSIN_CALCIUM"/>
    <property type="match status" value="1"/>
</dbReference>
<dbReference type="PRINTS" id="PR00313">
    <property type="entry name" value="CABNDNGRPT"/>
</dbReference>
<dbReference type="EMBL" id="WSEK01000004">
    <property type="protein sequence ID" value="MVQ50106.1"/>
    <property type="molecule type" value="Genomic_DNA"/>
</dbReference>
<dbReference type="Pfam" id="PF00353">
    <property type="entry name" value="HemolysinCabind"/>
    <property type="match status" value="6"/>
</dbReference>
<dbReference type="InterPro" id="IPR001343">
    <property type="entry name" value="Hemolysn_Ca-bd"/>
</dbReference>
<accession>A0A6L6XUE8</accession>
<dbReference type="GO" id="GO:0005576">
    <property type="term" value="C:extracellular region"/>
    <property type="evidence" value="ECO:0007669"/>
    <property type="project" value="UniProtKB-SubCell"/>
</dbReference>
<feature type="region of interest" description="Disordered" evidence="3">
    <location>
        <begin position="101"/>
        <end position="159"/>
    </location>
</feature>
<gene>
    <name evidence="5" type="ORF">GON03_13025</name>
</gene>
<dbReference type="InterPro" id="IPR018511">
    <property type="entry name" value="Hemolysin-typ_Ca-bd_CS"/>
</dbReference>
<proteinExistence type="predicted"/>
<feature type="signal peptide" evidence="4">
    <location>
        <begin position="1"/>
        <end position="27"/>
    </location>
</feature>
<comment type="caution">
    <text evidence="5">The sequence shown here is derived from an EMBL/GenBank/DDBJ whole genome shotgun (WGS) entry which is preliminary data.</text>
</comment>
<comment type="subcellular location">
    <subcellularLocation>
        <location evidence="1">Secreted</location>
    </subcellularLocation>
</comment>
<evidence type="ECO:0000256" key="3">
    <source>
        <dbReference type="SAM" id="MobiDB-lite"/>
    </source>
</evidence>
<organism evidence="5 6">
    <name type="scientific">Nocardioides agri</name>
    <dbReference type="NCBI Taxonomy" id="2682843"/>
    <lineage>
        <taxon>Bacteria</taxon>
        <taxon>Bacillati</taxon>
        <taxon>Actinomycetota</taxon>
        <taxon>Actinomycetes</taxon>
        <taxon>Propionibacteriales</taxon>
        <taxon>Nocardioidaceae</taxon>
        <taxon>Nocardioides</taxon>
    </lineage>
</organism>
<keyword evidence="2" id="KW-0964">Secreted</keyword>
<feature type="compositionally biased region" description="Low complexity" evidence="3">
    <location>
        <begin position="131"/>
        <end position="140"/>
    </location>
</feature>
<name>A0A6L6XUE8_9ACTN</name>
<dbReference type="Proteomes" id="UP000473525">
    <property type="component" value="Unassembled WGS sequence"/>
</dbReference>
<keyword evidence="6" id="KW-1185">Reference proteome</keyword>
<dbReference type="InterPro" id="IPR050557">
    <property type="entry name" value="RTX_toxin/Mannuronan_C5-epim"/>
</dbReference>
<evidence type="ECO:0000313" key="5">
    <source>
        <dbReference type="EMBL" id="MVQ50106.1"/>
    </source>
</evidence>
<feature type="chain" id="PRO_5027065344" description="Calcium-binding protein" evidence="4">
    <location>
        <begin position="28"/>
        <end position="486"/>
    </location>
</feature>
<dbReference type="RefSeq" id="WP_157342967.1">
    <property type="nucleotide sequence ID" value="NZ_WSEK01000004.1"/>
</dbReference>
<dbReference type="GO" id="GO:0005509">
    <property type="term" value="F:calcium ion binding"/>
    <property type="evidence" value="ECO:0007669"/>
    <property type="project" value="InterPro"/>
</dbReference>
<evidence type="ECO:0000256" key="2">
    <source>
        <dbReference type="ARBA" id="ARBA00022525"/>
    </source>
</evidence>
<dbReference type="PANTHER" id="PTHR38340">
    <property type="entry name" value="S-LAYER PROTEIN"/>
    <property type="match status" value="1"/>
</dbReference>
<protein>
    <recommendedName>
        <fullName evidence="7">Calcium-binding protein</fullName>
    </recommendedName>
</protein>
<reference evidence="5 6" key="1">
    <citation type="submission" date="2019-12" db="EMBL/GenBank/DDBJ databases">
        <authorList>
            <person name="Huq M.A."/>
        </authorList>
    </citation>
    <scope>NUCLEOTIDE SEQUENCE [LARGE SCALE GENOMIC DNA]</scope>
    <source>
        <strain evidence="5 6">MAH-18</strain>
    </source>
</reference>